<dbReference type="Gene3D" id="3.40.50.150">
    <property type="entry name" value="Vaccinia Virus protein VP39"/>
    <property type="match status" value="1"/>
</dbReference>
<dbReference type="Proteomes" id="UP000812440">
    <property type="component" value="Unassembled WGS sequence"/>
</dbReference>
<sequence length="221" mass="25392">MVYRFVFHAGSVKGDTIIDISSGLFMFQLYVAADYFQNIIMIESSDWSVEEIQKWIKNEPDAVDTSHMAAFACALKGKSTGWKEQEDKLRNAIKQAVKWDISQENPLGSVTLPRADCLISFLYLECVCKDHNMFRQLLKQFSSLLKTGGHLILVTCINITYYTVGQHGFSAMNFDEKFVRNTLEDTGFMVKSSDKLQKKFDNDLTDYEYIECILSIKQREI</sequence>
<dbReference type="SUPFAM" id="SSF53335">
    <property type="entry name" value="S-adenosyl-L-methionine-dependent methyltransferases"/>
    <property type="match status" value="1"/>
</dbReference>
<evidence type="ECO:0000313" key="6">
    <source>
        <dbReference type="Proteomes" id="UP000812440"/>
    </source>
</evidence>
<accession>A0A8T2IE79</accession>
<proteinExistence type="inferred from homology"/>
<dbReference type="GO" id="GO:0008170">
    <property type="term" value="F:N-methyltransferase activity"/>
    <property type="evidence" value="ECO:0007669"/>
    <property type="project" value="TreeGrafter"/>
</dbReference>
<dbReference type="GO" id="GO:0005829">
    <property type="term" value="C:cytosol"/>
    <property type="evidence" value="ECO:0007669"/>
    <property type="project" value="TreeGrafter"/>
</dbReference>
<dbReference type="PANTHER" id="PTHR10867:SF45">
    <property type="entry name" value="LOC100127826 PROTEIN"/>
    <property type="match status" value="1"/>
</dbReference>
<evidence type="ECO:0000256" key="1">
    <source>
        <dbReference type="ARBA" id="ARBA00007996"/>
    </source>
</evidence>
<evidence type="ECO:0000256" key="4">
    <source>
        <dbReference type="ARBA" id="ARBA00022691"/>
    </source>
</evidence>
<dbReference type="OrthoDB" id="10050085at2759"/>
<reference evidence="5" key="1">
    <citation type="thesis" date="2020" institute="ProQuest LLC" country="789 East Eisenhower Parkway, Ann Arbor, MI, USA">
        <title>Comparative Genomics and Chromosome Evolution.</title>
        <authorList>
            <person name="Mudd A.B."/>
        </authorList>
    </citation>
    <scope>NUCLEOTIDE SEQUENCE</scope>
    <source>
        <strain evidence="5">Female2</strain>
        <tissue evidence="5">Blood</tissue>
    </source>
</reference>
<dbReference type="GO" id="GO:0032259">
    <property type="term" value="P:methylation"/>
    <property type="evidence" value="ECO:0007669"/>
    <property type="project" value="UniProtKB-KW"/>
</dbReference>
<keyword evidence="3" id="KW-0808">Transferase</keyword>
<dbReference type="AlphaFoldDB" id="A0A8T2IE79"/>
<dbReference type="InterPro" id="IPR029063">
    <property type="entry name" value="SAM-dependent_MTases_sf"/>
</dbReference>
<gene>
    <name evidence="5" type="ORF">GDO86_018640</name>
</gene>
<dbReference type="PANTHER" id="PTHR10867">
    <property type="entry name" value="NNMT/PNMT/TEMT FAMILY MEMBER"/>
    <property type="match status" value="1"/>
</dbReference>
<evidence type="ECO:0000256" key="2">
    <source>
        <dbReference type="ARBA" id="ARBA00022603"/>
    </source>
</evidence>
<name>A0A8T2IE79_9PIPI</name>
<keyword evidence="6" id="KW-1185">Reference proteome</keyword>
<organism evidence="5 6">
    <name type="scientific">Hymenochirus boettgeri</name>
    <name type="common">Congo dwarf clawed frog</name>
    <dbReference type="NCBI Taxonomy" id="247094"/>
    <lineage>
        <taxon>Eukaryota</taxon>
        <taxon>Metazoa</taxon>
        <taxon>Chordata</taxon>
        <taxon>Craniata</taxon>
        <taxon>Vertebrata</taxon>
        <taxon>Euteleostomi</taxon>
        <taxon>Amphibia</taxon>
        <taxon>Batrachia</taxon>
        <taxon>Anura</taxon>
        <taxon>Pipoidea</taxon>
        <taxon>Pipidae</taxon>
        <taxon>Pipinae</taxon>
        <taxon>Hymenochirus</taxon>
    </lineage>
</organism>
<comment type="caution">
    <text evidence="5">The sequence shown here is derived from an EMBL/GenBank/DDBJ whole genome shotgun (WGS) entry which is preliminary data.</text>
</comment>
<comment type="similarity">
    <text evidence="1">Belongs to the class I-like SAM-binding methyltransferase superfamily. NNMT/PNMT/TEMT family.</text>
</comment>
<dbReference type="InterPro" id="IPR000940">
    <property type="entry name" value="NNMT_TEMT_trans"/>
</dbReference>
<dbReference type="Pfam" id="PF01234">
    <property type="entry name" value="NNMT_PNMT_TEMT"/>
    <property type="match status" value="1"/>
</dbReference>
<evidence type="ECO:0000256" key="3">
    <source>
        <dbReference type="ARBA" id="ARBA00022679"/>
    </source>
</evidence>
<evidence type="ECO:0000313" key="5">
    <source>
        <dbReference type="EMBL" id="KAG8430007.1"/>
    </source>
</evidence>
<keyword evidence="2" id="KW-0489">Methyltransferase</keyword>
<dbReference type="PROSITE" id="PS51681">
    <property type="entry name" value="SAM_MT_NNMT_PNMT_TEMT"/>
    <property type="match status" value="1"/>
</dbReference>
<dbReference type="EMBL" id="JAACNH010001767">
    <property type="protein sequence ID" value="KAG8430007.1"/>
    <property type="molecule type" value="Genomic_DNA"/>
</dbReference>
<keyword evidence="4" id="KW-0949">S-adenosyl-L-methionine</keyword>
<protein>
    <submittedName>
        <fullName evidence="5">Uncharacterized protein</fullName>
    </submittedName>
</protein>